<dbReference type="InterPro" id="IPR027619">
    <property type="entry name" value="C-S_lyase_PatB-like"/>
</dbReference>
<dbReference type="PANTHER" id="PTHR43525">
    <property type="entry name" value="PROTEIN MALY"/>
    <property type="match status" value="1"/>
</dbReference>
<keyword evidence="3" id="KW-0663">Pyridoxal phosphate</keyword>
<sequence length="398" mass="46557">MKYDFDKIINRKLSRCRKWDDKILKEKFGLSSDAIPMDIAELDFECAPSIIEAITNRARLGEYGYTYDYDEYYDAVIDWNKRRFNCYVKREWIKIVFGTCGALHYIVQCFCDKGDSVMINTPAYDPFAEAIEQGEAKLICNTLKLKDMRYYLDFEEMEKQIIENKVKLFIFCSPQNPSGRVWTKDELDKLCKICLKHNVLLVCDEIHRDIVFKREDFTTIWNSNKDICNNSIVCVSPNKGFNLGGIKSSYLLIKNEKIREKMFNYLKKVYVTSPHVFIIPATIGAYNGGEDWIDEVTQYILGNFEILYEWFEKNMPKAEVMKSEASFLAWINIKNVFKDEVELKKFFYDAKISMVVGSYFVKDGEGFVRLNIGTPRSILLEALNRMEKALKLNNIEIN</sequence>
<dbReference type="InterPro" id="IPR015421">
    <property type="entry name" value="PyrdxlP-dep_Trfase_major"/>
</dbReference>
<dbReference type="EMBL" id="WNUI01000059">
    <property type="protein sequence ID" value="MDZ4910083.1"/>
    <property type="molecule type" value="Genomic_DNA"/>
</dbReference>
<dbReference type="Pfam" id="PF00155">
    <property type="entry name" value="Aminotran_1_2"/>
    <property type="match status" value="1"/>
</dbReference>
<dbReference type="InterPro" id="IPR015422">
    <property type="entry name" value="PyrdxlP-dep_Trfase_small"/>
</dbReference>
<dbReference type="CDD" id="cd00609">
    <property type="entry name" value="AAT_like"/>
    <property type="match status" value="1"/>
</dbReference>
<dbReference type="RefSeq" id="WP_168971445.1">
    <property type="nucleotide sequence ID" value="NZ_CATNXX010000034.1"/>
</dbReference>
<evidence type="ECO:0000256" key="4">
    <source>
        <dbReference type="ARBA" id="ARBA00023239"/>
    </source>
</evidence>
<dbReference type="PANTHER" id="PTHR43525:SF1">
    <property type="entry name" value="PROTEIN MALY"/>
    <property type="match status" value="1"/>
</dbReference>
<evidence type="ECO:0000256" key="5">
    <source>
        <dbReference type="ARBA" id="ARBA00037974"/>
    </source>
</evidence>
<evidence type="ECO:0000313" key="7">
    <source>
        <dbReference type="EMBL" id="MDZ4910083.1"/>
    </source>
</evidence>
<evidence type="ECO:0000313" key="8">
    <source>
        <dbReference type="EMBL" id="MDZ7541869.1"/>
    </source>
</evidence>
<reference evidence="7" key="1">
    <citation type="submission" date="2019-11" db="EMBL/GenBank/DDBJ databases">
        <title>Characterization of Clostridium perfringens isolates from swine manure treated agricultural soils.</title>
        <authorList>
            <person name="Wushke S.T."/>
        </authorList>
    </citation>
    <scope>NUCLEOTIDE SEQUENCE</scope>
    <source>
        <strain evidence="8">X62</strain>
        <strain evidence="7">X94</strain>
    </source>
</reference>
<dbReference type="InterPro" id="IPR015424">
    <property type="entry name" value="PyrdxlP-dep_Trfase"/>
</dbReference>
<dbReference type="EMBL" id="WNUR01000031">
    <property type="protein sequence ID" value="MDZ7541869.1"/>
    <property type="molecule type" value="Genomic_DNA"/>
</dbReference>
<feature type="domain" description="Aminotransferase class I/classII large" evidence="6">
    <location>
        <begin position="35"/>
        <end position="384"/>
    </location>
</feature>
<dbReference type="Proteomes" id="UP001288778">
    <property type="component" value="Unassembled WGS sequence"/>
</dbReference>
<protein>
    <recommendedName>
        <fullName evidence="2">cysteine-S-conjugate beta-lyase</fullName>
        <ecNumber evidence="2">4.4.1.13</ecNumber>
    </recommendedName>
</protein>
<dbReference type="EC" id="4.4.1.13" evidence="2"/>
<comment type="caution">
    <text evidence="7">The sequence shown here is derived from an EMBL/GenBank/DDBJ whole genome shotgun (WGS) entry which is preliminary data.</text>
</comment>
<dbReference type="GO" id="GO:0047804">
    <property type="term" value="F:cysteine-S-conjugate beta-lyase activity"/>
    <property type="evidence" value="ECO:0007669"/>
    <property type="project" value="UniProtKB-EC"/>
</dbReference>
<name>A0AAW9I0E7_CLOPF</name>
<evidence type="ECO:0000256" key="1">
    <source>
        <dbReference type="ARBA" id="ARBA00001933"/>
    </source>
</evidence>
<dbReference type="NCBIfam" id="TIGR04350">
    <property type="entry name" value="C_S_lyase_PatB"/>
    <property type="match status" value="1"/>
</dbReference>
<evidence type="ECO:0000256" key="2">
    <source>
        <dbReference type="ARBA" id="ARBA00012224"/>
    </source>
</evidence>
<dbReference type="Proteomes" id="UP001288944">
    <property type="component" value="Unassembled WGS sequence"/>
</dbReference>
<gene>
    <name evidence="7" type="ORF">GNF68_13665</name>
    <name evidence="8" type="ORF">GNF83_11515</name>
</gene>
<dbReference type="GO" id="GO:0030170">
    <property type="term" value="F:pyridoxal phosphate binding"/>
    <property type="evidence" value="ECO:0007669"/>
    <property type="project" value="InterPro"/>
</dbReference>
<proteinExistence type="inferred from homology"/>
<dbReference type="Gene3D" id="3.90.1150.10">
    <property type="entry name" value="Aspartate Aminotransferase, domain 1"/>
    <property type="match status" value="1"/>
</dbReference>
<dbReference type="SUPFAM" id="SSF53383">
    <property type="entry name" value="PLP-dependent transferases"/>
    <property type="match status" value="1"/>
</dbReference>
<accession>A0AAW9I0E7</accession>
<evidence type="ECO:0000313" key="9">
    <source>
        <dbReference type="Proteomes" id="UP001288778"/>
    </source>
</evidence>
<comment type="cofactor">
    <cofactor evidence="1">
        <name>pyridoxal 5'-phosphate</name>
        <dbReference type="ChEBI" id="CHEBI:597326"/>
    </cofactor>
</comment>
<dbReference type="InterPro" id="IPR004839">
    <property type="entry name" value="Aminotransferase_I/II_large"/>
</dbReference>
<organism evidence="7 9">
    <name type="scientific">Clostridium perfringens</name>
    <dbReference type="NCBI Taxonomy" id="1502"/>
    <lineage>
        <taxon>Bacteria</taxon>
        <taxon>Bacillati</taxon>
        <taxon>Bacillota</taxon>
        <taxon>Clostridia</taxon>
        <taxon>Eubacteriales</taxon>
        <taxon>Clostridiaceae</taxon>
        <taxon>Clostridium</taxon>
    </lineage>
</organism>
<comment type="similarity">
    <text evidence="5">Belongs to the class-II pyridoxal-phosphate-dependent aminotransferase family. MalY/PatB cystathionine beta-lyase subfamily.</text>
</comment>
<keyword evidence="4 7" id="KW-0456">Lyase</keyword>
<dbReference type="InterPro" id="IPR051798">
    <property type="entry name" value="Class-II_PLP-Dep_Aminotrans"/>
</dbReference>
<evidence type="ECO:0000256" key="3">
    <source>
        <dbReference type="ARBA" id="ARBA00022898"/>
    </source>
</evidence>
<dbReference type="AlphaFoldDB" id="A0AAW9I0E7"/>
<evidence type="ECO:0000259" key="6">
    <source>
        <dbReference type="Pfam" id="PF00155"/>
    </source>
</evidence>
<dbReference type="Gene3D" id="3.40.640.10">
    <property type="entry name" value="Type I PLP-dependent aspartate aminotransferase-like (Major domain)"/>
    <property type="match status" value="1"/>
</dbReference>